<dbReference type="AlphaFoldDB" id="A0A0A8Y0F6"/>
<reference evidence="1" key="2">
    <citation type="journal article" date="2015" name="Data Brief">
        <title>Shoot transcriptome of the giant reed, Arundo donax.</title>
        <authorList>
            <person name="Barrero R.A."/>
            <person name="Guerrero F.D."/>
            <person name="Moolhuijzen P."/>
            <person name="Goolsby J.A."/>
            <person name="Tidwell J."/>
            <person name="Bellgard S.E."/>
            <person name="Bellgard M.I."/>
        </authorList>
    </citation>
    <scope>NUCLEOTIDE SEQUENCE</scope>
    <source>
        <tissue evidence="1">Shoot tissue taken approximately 20 cm above the soil surface</tissue>
    </source>
</reference>
<proteinExistence type="predicted"/>
<accession>A0A0A8Y0F6</accession>
<reference evidence="1" key="1">
    <citation type="submission" date="2014-09" db="EMBL/GenBank/DDBJ databases">
        <authorList>
            <person name="Magalhaes I.L.F."/>
            <person name="Oliveira U."/>
            <person name="Santos F.R."/>
            <person name="Vidigal T.H.D.A."/>
            <person name="Brescovit A.D."/>
            <person name="Santos A.J."/>
        </authorList>
    </citation>
    <scope>NUCLEOTIDE SEQUENCE</scope>
    <source>
        <tissue evidence="1">Shoot tissue taken approximately 20 cm above the soil surface</tissue>
    </source>
</reference>
<organism evidence="1">
    <name type="scientific">Arundo donax</name>
    <name type="common">Giant reed</name>
    <name type="synonym">Donax arundinaceus</name>
    <dbReference type="NCBI Taxonomy" id="35708"/>
    <lineage>
        <taxon>Eukaryota</taxon>
        <taxon>Viridiplantae</taxon>
        <taxon>Streptophyta</taxon>
        <taxon>Embryophyta</taxon>
        <taxon>Tracheophyta</taxon>
        <taxon>Spermatophyta</taxon>
        <taxon>Magnoliopsida</taxon>
        <taxon>Liliopsida</taxon>
        <taxon>Poales</taxon>
        <taxon>Poaceae</taxon>
        <taxon>PACMAD clade</taxon>
        <taxon>Arundinoideae</taxon>
        <taxon>Arundineae</taxon>
        <taxon>Arundo</taxon>
    </lineage>
</organism>
<protein>
    <submittedName>
        <fullName evidence="1">Uncharacterized protein</fullName>
    </submittedName>
</protein>
<dbReference type="EMBL" id="GBRH01279490">
    <property type="protein sequence ID" value="JAD18405.1"/>
    <property type="molecule type" value="Transcribed_RNA"/>
</dbReference>
<sequence>MCKLVLRICLGEIHGERCACSKEDQPQQLCHVFPKLRHAKDAAPWNPDNGQSSTEGGDQETTLFETHNFHEDDIQINRNIGLV</sequence>
<evidence type="ECO:0000313" key="1">
    <source>
        <dbReference type="EMBL" id="JAD18405.1"/>
    </source>
</evidence>
<name>A0A0A8Y0F6_ARUDO</name>